<evidence type="ECO:0000313" key="2">
    <source>
        <dbReference type="Proteomes" id="UP000805649"/>
    </source>
</evidence>
<feature type="non-terminal residue" evidence="1">
    <location>
        <position position="1"/>
    </location>
</feature>
<organism evidence="1 2">
    <name type="scientific">Colletotrichum truncatum</name>
    <name type="common">Anthracnose fungus</name>
    <name type="synonym">Colletotrichum capsici</name>
    <dbReference type="NCBI Taxonomy" id="5467"/>
    <lineage>
        <taxon>Eukaryota</taxon>
        <taxon>Fungi</taxon>
        <taxon>Dikarya</taxon>
        <taxon>Ascomycota</taxon>
        <taxon>Pezizomycotina</taxon>
        <taxon>Sordariomycetes</taxon>
        <taxon>Hypocreomycetidae</taxon>
        <taxon>Glomerellales</taxon>
        <taxon>Glomerellaceae</taxon>
        <taxon>Colletotrichum</taxon>
        <taxon>Colletotrichum truncatum species complex</taxon>
    </lineage>
</organism>
<gene>
    <name evidence="1" type="ORF">CTRU02_205228</name>
</gene>
<dbReference type="EMBL" id="VUJX02000003">
    <property type="protein sequence ID" value="KAL0938618.1"/>
    <property type="molecule type" value="Genomic_DNA"/>
</dbReference>
<keyword evidence="2" id="KW-1185">Reference proteome</keyword>
<protein>
    <submittedName>
        <fullName evidence="1">D-amino acid oxidase</fullName>
    </submittedName>
</protein>
<dbReference type="Proteomes" id="UP000805649">
    <property type="component" value="Unassembled WGS sequence"/>
</dbReference>
<comment type="caution">
    <text evidence="1">The sequence shown here is derived from an EMBL/GenBank/DDBJ whole genome shotgun (WGS) entry which is preliminary data.</text>
</comment>
<sequence>ASAGIIGLDVALVLAEQGYGKLITVVAEHLPGDTSITYTSPWAGCNFSAISGSDANALKWDRLGYSHLCRLASEVGPESFVQRTPSIEMWDEVVPHDKIRFMAEYLEDFKVLPQDDLPAGVKFAVSFTTLTVNAPAHLQYLYQRLKDQYGVRFIRQKIPDIQSAYASPTTKIVFNCIGNAARTLPGVTDEKCYPTRGQVVLTRAPQVQTNIMRHGRDYETYVIPRPGSNGNVILGGYMQKGNGDGATYSHETTSIVERTHELSAELQDGGAEILAVVAGLRPSRDGGALVARDEVAISGKNLPIIHNYGAGGTGFQAGYGMAMEAVESAHDILRSLGNSETRARL</sequence>
<reference evidence="1 2" key="1">
    <citation type="journal article" date="2020" name="Phytopathology">
        <title>Genome Sequence Resources of Colletotrichum truncatum, C. plurivorum, C. musicola, and C. sojae: Four Species Pathogenic to Soybean (Glycine max).</title>
        <authorList>
            <person name="Rogerio F."/>
            <person name="Boufleur T.R."/>
            <person name="Ciampi-Guillardi M."/>
            <person name="Sukno S.A."/>
            <person name="Thon M.R."/>
            <person name="Massola Junior N.S."/>
            <person name="Baroncelli R."/>
        </authorList>
    </citation>
    <scope>NUCLEOTIDE SEQUENCE [LARGE SCALE GENOMIC DNA]</scope>
    <source>
        <strain evidence="1 2">CMES1059</strain>
    </source>
</reference>
<name>A0ACC3Z3E0_COLTU</name>
<evidence type="ECO:0000313" key="1">
    <source>
        <dbReference type="EMBL" id="KAL0938618.1"/>
    </source>
</evidence>
<proteinExistence type="predicted"/>
<accession>A0ACC3Z3E0</accession>